<dbReference type="SUPFAM" id="SSF56214">
    <property type="entry name" value="4'-phosphopantetheinyl transferase"/>
    <property type="match status" value="2"/>
</dbReference>
<dbReference type="AlphaFoldDB" id="A0A0N0DS16"/>
<dbReference type="EC" id="2.7.8.7" evidence="1"/>
<dbReference type="OrthoDB" id="26719at2759"/>
<accession>A0A0N0DS16</accession>
<dbReference type="Pfam" id="PF01648">
    <property type="entry name" value="ACPS"/>
    <property type="match status" value="1"/>
</dbReference>
<dbReference type="VEuPathDB" id="TriTrypDB:LpyrH10_25_1090"/>
<evidence type="ECO:0000256" key="2">
    <source>
        <dbReference type="ARBA" id="ARBA00022679"/>
    </source>
</evidence>
<dbReference type="PANTHER" id="PTHR12215">
    <property type="entry name" value="PHOSPHOPANTETHEINE TRANSFERASE"/>
    <property type="match status" value="1"/>
</dbReference>
<dbReference type="GeneID" id="26908895"/>
<dbReference type="InterPro" id="IPR050559">
    <property type="entry name" value="P-Pant_transferase_sf"/>
</dbReference>
<dbReference type="GO" id="GO:0008897">
    <property type="term" value="F:holo-[acyl-carrier-protein] synthase activity"/>
    <property type="evidence" value="ECO:0007669"/>
    <property type="project" value="UniProtKB-EC"/>
</dbReference>
<evidence type="ECO:0000256" key="1">
    <source>
        <dbReference type="ARBA" id="ARBA00013172"/>
    </source>
</evidence>
<name>A0A0N0DS16_LEPPY</name>
<feature type="domain" description="4'-phosphopantetheinyl transferase" evidence="3">
    <location>
        <begin position="124"/>
        <end position="200"/>
    </location>
</feature>
<dbReference type="InterPro" id="IPR037143">
    <property type="entry name" value="4-PPantetheinyl_Trfase_dom_sf"/>
</dbReference>
<keyword evidence="2 4" id="KW-0808">Transferase</keyword>
<proteinExistence type="predicted"/>
<evidence type="ECO:0000313" key="4">
    <source>
        <dbReference type="EMBL" id="KPA75314.1"/>
    </source>
</evidence>
<dbReference type="GO" id="GO:0000287">
    <property type="term" value="F:magnesium ion binding"/>
    <property type="evidence" value="ECO:0007669"/>
    <property type="project" value="InterPro"/>
</dbReference>
<dbReference type="OMA" id="THVAEWV"/>
<comment type="caution">
    <text evidence="4">The sequence shown here is derived from an EMBL/GenBank/DDBJ whole genome shotgun (WGS) entry which is preliminary data.</text>
</comment>
<sequence length="273" mass="30559">MKVIIANAARWEPSREEFWDAVHTLHKNDLVRSAIEEAQRQMPPCDLQHHANLVKSRLLARHLLVNQLCHPAHSSCSTTAVNKAEVLLSTTVYGKPYTSFYKSGSFSVSHVSDWICCAYSAFYAVGVDIVAVQLEDHTFSQAILSKKELECVRQKDPPQRSVFLAVHWAVKECVLKALGLGISSHLQMSDISLCFDRDMGTFSITELVPEAATSTRALPVTVSLRDNSGERWMYSCVQIAGDSAHILAVTIRCEKCAENVEWQFESFQTVLRC</sequence>
<dbReference type="Gene3D" id="3.90.470.20">
    <property type="entry name" value="4'-phosphopantetheinyl transferase domain"/>
    <property type="match status" value="2"/>
</dbReference>
<dbReference type="GO" id="GO:0005829">
    <property type="term" value="C:cytosol"/>
    <property type="evidence" value="ECO:0007669"/>
    <property type="project" value="TreeGrafter"/>
</dbReference>
<evidence type="ECO:0000313" key="5">
    <source>
        <dbReference type="Proteomes" id="UP000037923"/>
    </source>
</evidence>
<evidence type="ECO:0000259" key="3">
    <source>
        <dbReference type="Pfam" id="PF01648"/>
    </source>
</evidence>
<dbReference type="EMBL" id="LGTL01000025">
    <property type="protein sequence ID" value="KPA75314.1"/>
    <property type="molecule type" value="Genomic_DNA"/>
</dbReference>
<dbReference type="Proteomes" id="UP000037923">
    <property type="component" value="Unassembled WGS sequence"/>
</dbReference>
<dbReference type="InterPro" id="IPR008278">
    <property type="entry name" value="4-PPantetheinyl_Trfase_dom"/>
</dbReference>
<organism evidence="4 5">
    <name type="scientific">Leptomonas pyrrhocoris</name>
    <name type="common">Firebug parasite</name>
    <dbReference type="NCBI Taxonomy" id="157538"/>
    <lineage>
        <taxon>Eukaryota</taxon>
        <taxon>Discoba</taxon>
        <taxon>Euglenozoa</taxon>
        <taxon>Kinetoplastea</taxon>
        <taxon>Metakinetoplastina</taxon>
        <taxon>Trypanosomatida</taxon>
        <taxon>Trypanosomatidae</taxon>
        <taxon>Leishmaniinae</taxon>
        <taxon>Leptomonas</taxon>
    </lineage>
</organism>
<protein>
    <recommendedName>
        <fullName evidence="1">holo-[acyl-carrier-protein] synthase</fullName>
        <ecNumber evidence="1">2.7.8.7</ecNumber>
    </recommendedName>
</protein>
<dbReference type="PANTHER" id="PTHR12215:SF10">
    <property type="entry name" value="L-AMINOADIPATE-SEMIALDEHYDE DEHYDROGENASE-PHOSPHOPANTETHEINYL TRANSFERASE"/>
    <property type="match status" value="1"/>
</dbReference>
<dbReference type="GO" id="GO:0019878">
    <property type="term" value="P:lysine biosynthetic process via aminoadipic acid"/>
    <property type="evidence" value="ECO:0007669"/>
    <property type="project" value="TreeGrafter"/>
</dbReference>
<reference evidence="4 5" key="1">
    <citation type="submission" date="2015-07" db="EMBL/GenBank/DDBJ databases">
        <title>High-quality genome of monoxenous trypanosomatid Leptomonas pyrrhocoris.</title>
        <authorList>
            <person name="Flegontov P."/>
            <person name="Butenko A."/>
            <person name="Firsov S."/>
            <person name="Vlcek C."/>
            <person name="Logacheva M.D."/>
            <person name="Field M."/>
            <person name="Filatov D."/>
            <person name="Flegontova O."/>
            <person name="Gerasimov E."/>
            <person name="Jackson A.P."/>
            <person name="Kelly S."/>
            <person name="Opperdoes F."/>
            <person name="O'Reilly A."/>
            <person name="Votypka J."/>
            <person name="Yurchenko V."/>
            <person name="Lukes J."/>
        </authorList>
    </citation>
    <scope>NUCLEOTIDE SEQUENCE [LARGE SCALE GENOMIC DNA]</scope>
    <source>
        <strain evidence="4">H10</strain>
    </source>
</reference>
<dbReference type="RefSeq" id="XP_015653753.1">
    <property type="nucleotide sequence ID" value="XM_015807671.1"/>
</dbReference>
<keyword evidence="5" id="KW-1185">Reference proteome</keyword>
<gene>
    <name evidence="4" type="ORF">ABB37_08611</name>
</gene>